<evidence type="ECO:0000313" key="3">
    <source>
        <dbReference type="Proteomes" id="UP001189429"/>
    </source>
</evidence>
<dbReference type="EMBL" id="CAUYUJ010013322">
    <property type="protein sequence ID" value="CAK0835978.1"/>
    <property type="molecule type" value="Genomic_DNA"/>
</dbReference>
<gene>
    <name evidence="2" type="ORF">PCOR1329_LOCUS32615</name>
</gene>
<comment type="caution">
    <text evidence="2">The sequence shown here is derived from an EMBL/GenBank/DDBJ whole genome shotgun (WGS) entry which is preliminary data.</text>
</comment>
<reference evidence="2" key="1">
    <citation type="submission" date="2023-10" db="EMBL/GenBank/DDBJ databases">
        <authorList>
            <person name="Chen Y."/>
            <person name="Shah S."/>
            <person name="Dougan E. K."/>
            <person name="Thang M."/>
            <person name="Chan C."/>
        </authorList>
    </citation>
    <scope>NUCLEOTIDE SEQUENCE [LARGE SCALE GENOMIC DNA]</scope>
</reference>
<evidence type="ECO:0000313" key="2">
    <source>
        <dbReference type="EMBL" id="CAK0835978.1"/>
    </source>
</evidence>
<protein>
    <submittedName>
        <fullName evidence="2">Uncharacterized protein</fullName>
    </submittedName>
</protein>
<proteinExistence type="predicted"/>
<feature type="compositionally biased region" description="Low complexity" evidence="1">
    <location>
        <begin position="1"/>
        <end position="16"/>
    </location>
</feature>
<evidence type="ECO:0000256" key="1">
    <source>
        <dbReference type="SAM" id="MobiDB-lite"/>
    </source>
</evidence>
<feature type="compositionally biased region" description="Acidic residues" evidence="1">
    <location>
        <begin position="20"/>
        <end position="34"/>
    </location>
</feature>
<feature type="compositionally biased region" description="Low complexity" evidence="1">
    <location>
        <begin position="35"/>
        <end position="60"/>
    </location>
</feature>
<feature type="non-terminal residue" evidence="2">
    <location>
        <position position="1"/>
    </location>
</feature>
<feature type="non-terminal residue" evidence="2">
    <location>
        <position position="157"/>
    </location>
</feature>
<keyword evidence="3" id="KW-1185">Reference proteome</keyword>
<feature type="region of interest" description="Disordered" evidence="1">
    <location>
        <begin position="1"/>
        <end position="88"/>
    </location>
</feature>
<accession>A0ABN9SU03</accession>
<name>A0ABN9SU03_9DINO</name>
<dbReference type="Proteomes" id="UP001189429">
    <property type="component" value="Unassembled WGS sequence"/>
</dbReference>
<sequence length="157" mass="16831">AAPAQSEAEQAALAALVQSGEEEEEQDEGDEGAEDAAAGTTLPAPARAPVARAAARAAPAGGQSLLSDEDMYNVPSSYTPWVPKSAGYDKPMQQRWQQAVAEALNFMQLGWTATAHSMFTGKTPRQLNRFAGTRRVLDWEERAPCRAVPSSRARPFT</sequence>
<organism evidence="2 3">
    <name type="scientific">Prorocentrum cordatum</name>
    <dbReference type="NCBI Taxonomy" id="2364126"/>
    <lineage>
        <taxon>Eukaryota</taxon>
        <taxon>Sar</taxon>
        <taxon>Alveolata</taxon>
        <taxon>Dinophyceae</taxon>
        <taxon>Prorocentrales</taxon>
        <taxon>Prorocentraceae</taxon>
        <taxon>Prorocentrum</taxon>
    </lineage>
</organism>